<evidence type="ECO:0000256" key="7">
    <source>
        <dbReference type="ARBA" id="ARBA00022793"/>
    </source>
</evidence>
<dbReference type="InterPro" id="IPR022644">
    <property type="entry name" value="De-COase2_N"/>
</dbReference>
<evidence type="ECO:0000256" key="14">
    <source>
        <dbReference type="PIRSR" id="PIRSR001336-50"/>
    </source>
</evidence>
<dbReference type="PANTHER" id="PTHR43295">
    <property type="entry name" value="ARGININE DECARBOXYLASE"/>
    <property type="match status" value="1"/>
</dbReference>
<dbReference type="CDD" id="cd06830">
    <property type="entry name" value="PLPDE_III_ADC"/>
    <property type="match status" value="1"/>
</dbReference>
<dbReference type="InterPro" id="IPR000183">
    <property type="entry name" value="Orn/DAP/Arg_de-COase"/>
</dbReference>
<keyword evidence="20" id="KW-1185">Reference proteome</keyword>
<evidence type="ECO:0000256" key="6">
    <source>
        <dbReference type="ARBA" id="ARBA00022723"/>
    </source>
</evidence>
<dbReference type="Gene3D" id="3.20.20.10">
    <property type="entry name" value="Alanine racemase"/>
    <property type="match status" value="1"/>
</dbReference>
<reference evidence="19 20" key="1">
    <citation type="submission" date="2016-11" db="EMBL/GenBank/DDBJ databases">
        <authorList>
            <person name="Jaros S."/>
            <person name="Januszkiewicz K."/>
            <person name="Wedrychowicz H."/>
        </authorList>
    </citation>
    <scope>NUCLEOTIDE SEQUENCE [LARGE SCALE GENOMIC DNA]</scope>
    <source>
        <strain evidence="19 20">DSM 5091</strain>
    </source>
</reference>
<keyword evidence="11" id="KW-0620">Polyamine biosynthesis</keyword>
<comment type="cofactor">
    <cofactor evidence="1 14">
        <name>pyridoxal 5'-phosphate</name>
        <dbReference type="ChEBI" id="CHEBI:597326"/>
    </cofactor>
</comment>
<dbReference type="Gene3D" id="2.40.37.10">
    <property type="entry name" value="Lyase, Ornithine Decarboxylase, Chain A, domain 1"/>
    <property type="match status" value="1"/>
</dbReference>
<keyword evidence="12" id="KW-0456">Lyase</keyword>
<evidence type="ECO:0000256" key="12">
    <source>
        <dbReference type="ARBA" id="ARBA00023239"/>
    </source>
</evidence>
<feature type="domain" description="Arginine decarboxylase C-terminal helical" evidence="18">
    <location>
        <begin position="581"/>
        <end position="634"/>
    </location>
</feature>
<dbReference type="PROSITE" id="PS00878">
    <property type="entry name" value="ODR_DC_2_1"/>
    <property type="match status" value="1"/>
</dbReference>
<evidence type="ECO:0000256" key="13">
    <source>
        <dbReference type="NCBIfam" id="TIGR01273"/>
    </source>
</evidence>
<evidence type="ECO:0000256" key="15">
    <source>
        <dbReference type="PIRSR" id="PIRSR600183-50"/>
    </source>
</evidence>
<dbReference type="PIRSF" id="PIRSF001336">
    <property type="entry name" value="Arg_decrbxlase"/>
    <property type="match status" value="1"/>
</dbReference>
<evidence type="ECO:0000256" key="11">
    <source>
        <dbReference type="ARBA" id="ARBA00023115"/>
    </source>
</evidence>
<dbReference type="Pfam" id="PF17944">
    <property type="entry name" value="Arg_decarbox_C"/>
    <property type="match status" value="1"/>
</dbReference>
<dbReference type="PRINTS" id="PR01180">
    <property type="entry name" value="ARGDCRBXLASE"/>
</dbReference>
<dbReference type="GO" id="GO:0006527">
    <property type="term" value="P:L-arginine catabolic process"/>
    <property type="evidence" value="ECO:0007669"/>
    <property type="project" value="InterPro"/>
</dbReference>
<dbReference type="AlphaFoldDB" id="A0A1M6J8K5"/>
<evidence type="ECO:0000256" key="10">
    <source>
        <dbReference type="ARBA" id="ARBA00023066"/>
    </source>
</evidence>
<dbReference type="Proteomes" id="UP000184171">
    <property type="component" value="Unassembled WGS sequence"/>
</dbReference>
<organism evidence="19 20">
    <name type="scientific">Malonomonas rubra DSM 5091</name>
    <dbReference type="NCBI Taxonomy" id="1122189"/>
    <lineage>
        <taxon>Bacteria</taxon>
        <taxon>Pseudomonadati</taxon>
        <taxon>Thermodesulfobacteriota</taxon>
        <taxon>Desulfuromonadia</taxon>
        <taxon>Desulfuromonadales</taxon>
        <taxon>Geopsychrobacteraceae</taxon>
        <taxon>Malonomonas</taxon>
    </lineage>
</organism>
<dbReference type="Pfam" id="PF02784">
    <property type="entry name" value="Orn_Arg_deC_N"/>
    <property type="match status" value="1"/>
</dbReference>
<feature type="active site" description="Proton donor" evidence="15">
    <location>
        <position position="503"/>
    </location>
</feature>
<keyword evidence="7" id="KW-0210">Decarboxylase</keyword>
<dbReference type="NCBIfam" id="TIGR01273">
    <property type="entry name" value="speA"/>
    <property type="match status" value="1"/>
</dbReference>
<keyword evidence="6" id="KW-0479">Metal-binding</keyword>
<dbReference type="InterPro" id="IPR022653">
    <property type="entry name" value="De-COase2_pyr-phos_BS"/>
</dbReference>
<dbReference type="Gene3D" id="1.20.58.930">
    <property type="match status" value="1"/>
</dbReference>
<dbReference type="STRING" id="1122189.SAMN02745165_02343"/>
<comment type="similarity">
    <text evidence="4">Belongs to the Orn/Lys/Arg decarboxylase class-II family. SpeA subfamily.</text>
</comment>
<evidence type="ECO:0000313" key="19">
    <source>
        <dbReference type="EMBL" id="SHJ43015.1"/>
    </source>
</evidence>
<sequence>MKQGNKTNWTVADSAELYGIKHWGADSFTLSDDGRVTIQAEFPQGPVAVSLSEIVAGAKARGHDCPLLLRIENLLAARVRLLNDSFATAIKHTGYKNRYKGVFPVKVNQQAEVIHEICRFGKEYNHGLEAGSKAELLLALANLNKDSLLICNGYKDREFIDLGLLSRKLGIDCIFVIESPSELPIIIERSRAFNIKPLIGLRIKVSAKVGGLWTETSGDRSSFGLSTAQLVEVVDQLRKEQMLDCLQLLHCHLGSQIPDIEEIGAGVREAARFYTDLSREGVPLRYLDLGGGLAVDYIGNQTKHSHSRNYNLNDYCRTIVETVAEVTDAKQVAHPIIVTESGRATVAHTTLLLFNILDVLQFEPLSLPQQCPDNMPELVAEQFDLYLQSEQPSVATYQQALRNRDTIRNLFRRGDIDLRQRSLSENLFLAIARRTLDWLDSNPTEESKLPQLRHLMADIYYGNFSVFQSLPDTWAIGQVYPVMPIERLDEVPCRDAIISDLTCDCDGRLAGFIIGNGESPTLPLHNLKDGEEYILGVFLIGAYQETLGDLHNLFGDTNVLSVKINQNGSFDVVREVPADSIADVLQITEHSPQQLFEKLRVRAEAAVRRGDIDLTERQQLLGEFSARLQGSTYFNRDAGGEK</sequence>
<proteinExistence type="inferred from homology"/>
<name>A0A1M6J8K5_MALRU</name>
<dbReference type="PRINTS" id="PR01179">
    <property type="entry name" value="ODADCRBXLASE"/>
</dbReference>
<evidence type="ECO:0000256" key="8">
    <source>
        <dbReference type="ARBA" id="ARBA00022842"/>
    </source>
</evidence>
<dbReference type="Gene3D" id="1.10.287.3440">
    <property type="match status" value="1"/>
</dbReference>
<evidence type="ECO:0000256" key="5">
    <source>
        <dbReference type="ARBA" id="ARBA00012426"/>
    </source>
</evidence>
<dbReference type="EMBL" id="FQZT01000008">
    <property type="protein sequence ID" value="SHJ43015.1"/>
    <property type="molecule type" value="Genomic_DNA"/>
</dbReference>
<gene>
    <name evidence="19" type="ORF">SAMN02745165_02343</name>
</gene>
<accession>A0A1M6J8K5</accession>
<keyword evidence="10" id="KW-0745">Spermidine biosynthesis</keyword>
<dbReference type="GO" id="GO:0046872">
    <property type="term" value="F:metal ion binding"/>
    <property type="evidence" value="ECO:0007669"/>
    <property type="project" value="UniProtKB-KW"/>
</dbReference>
<evidence type="ECO:0000259" key="17">
    <source>
        <dbReference type="Pfam" id="PF17810"/>
    </source>
</evidence>
<keyword evidence="8" id="KW-0460">Magnesium</keyword>
<evidence type="ECO:0000259" key="18">
    <source>
        <dbReference type="Pfam" id="PF17944"/>
    </source>
</evidence>
<dbReference type="EC" id="4.1.1.19" evidence="5 13"/>
<feature type="domain" description="Orn/DAP/Arg decarboxylase 2 N-terminal" evidence="16">
    <location>
        <begin position="96"/>
        <end position="347"/>
    </location>
</feature>
<dbReference type="OrthoDB" id="9802658at2"/>
<keyword evidence="9 14" id="KW-0663">Pyridoxal phosphate</keyword>
<evidence type="ECO:0000313" key="20">
    <source>
        <dbReference type="Proteomes" id="UP000184171"/>
    </source>
</evidence>
<dbReference type="RefSeq" id="WP_072908922.1">
    <property type="nucleotide sequence ID" value="NZ_FQZT01000008.1"/>
</dbReference>
<evidence type="ECO:0000259" key="16">
    <source>
        <dbReference type="Pfam" id="PF02784"/>
    </source>
</evidence>
<dbReference type="InterPro" id="IPR041128">
    <property type="entry name" value="Arg_decarbox_C"/>
</dbReference>
<protein>
    <recommendedName>
        <fullName evidence="5 13">Arginine decarboxylase</fullName>
        <ecNumber evidence="5 13">4.1.1.19</ecNumber>
    </recommendedName>
</protein>
<dbReference type="InterPro" id="IPR009006">
    <property type="entry name" value="Ala_racemase/Decarboxylase_C"/>
</dbReference>
<feature type="modified residue" description="N6-(pyridoxal phosphate)lysine" evidence="14">
    <location>
        <position position="106"/>
    </location>
</feature>
<dbReference type="InterPro" id="IPR002985">
    <property type="entry name" value="Arg_decrbxlase"/>
</dbReference>
<evidence type="ECO:0000256" key="9">
    <source>
        <dbReference type="ARBA" id="ARBA00022898"/>
    </source>
</evidence>
<dbReference type="Pfam" id="PF17810">
    <property type="entry name" value="Arg_decarb_HB"/>
    <property type="match status" value="1"/>
</dbReference>
<evidence type="ECO:0000256" key="2">
    <source>
        <dbReference type="ARBA" id="ARBA00001946"/>
    </source>
</evidence>
<evidence type="ECO:0000256" key="1">
    <source>
        <dbReference type="ARBA" id="ARBA00001933"/>
    </source>
</evidence>
<dbReference type="NCBIfam" id="NF003763">
    <property type="entry name" value="PRK05354.1"/>
    <property type="match status" value="1"/>
</dbReference>
<comment type="cofactor">
    <cofactor evidence="2">
        <name>Mg(2+)</name>
        <dbReference type="ChEBI" id="CHEBI:18420"/>
    </cofactor>
</comment>
<dbReference type="PANTHER" id="PTHR43295:SF9">
    <property type="entry name" value="BIOSYNTHETIC ARGININE DECARBOXYLASE"/>
    <property type="match status" value="1"/>
</dbReference>
<dbReference type="GO" id="GO:0008792">
    <property type="term" value="F:arginine decarboxylase activity"/>
    <property type="evidence" value="ECO:0007669"/>
    <property type="project" value="UniProtKB-UniRule"/>
</dbReference>
<dbReference type="InterPro" id="IPR029066">
    <property type="entry name" value="PLP-binding_barrel"/>
</dbReference>
<evidence type="ECO:0000256" key="4">
    <source>
        <dbReference type="ARBA" id="ARBA00008357"/>
    </source>
</evidence>
<dbReference type="GO" id="GO:0008295">
    <property type="term" value="P:spermidine biosynthetic process"/>
    <property type="evidence" value="ECO:0007669"/>
    <property type="project" value="UniProtKB-UniRule"/>
</dbReference>
<evidence type="ECO:0000256" key="3">
    <source>
        <dbReference type="ARBA" id="ARBA00002257"/>
    </source>
</evidence>
<feature type="domain" description="Arginine decarboxylase helical bundle" evidence="17">
    <location>
        <begin position="377"/>
        <end position="450"/>
    </location>
</feature>
<dbReference type="SUPFAM" id="SSF51419">
    <property type="entry name" value="PLP-binding barrel"/>
    <property type="match status" value="1"/>
</dbReference>
<comment type="function">
    <text evidence="3">Catalyzes the biosynthesis of agmatine from arginine.</text>
</comment>
<dbReference type="InterPro" id="IPR040634">
    <property type="entry name" value="Arg_decarb_HB"/>
</dbReference>